<keyword evidence="2" id="KW-1185">Reference proteome</keyword>
<accession>A0ACC1XN57</accession>
<sequence>MLPLIPKALALLSLSSRAITRLSLISHSLKLTPSRTMSTQRVFQLKLDPLTGDSEWVVIEENEDVAESSQEPLLATTSYLDMLNDSQRNRAYRLAIDKTVTKPCHVLDIGAGTGLLSMMAARAMGLGDSTAITNTQGMVTACESYLPMVKLMKKVLHVNGMGRNIKVINKRSDELKVGVDIVSRADILVSEILDSELLGEGLIPTLQHAHEMLLVENPHTVPYRATTYGQLVESTFFWKLHDLYNNEAKALDGIHLVPTGLDTSLHVKSKQYAMHCDALTKEIKLMSEPFKIFEFDFWKRPDSHGETQLEIKATNDGRVHAVVSWWILQLDREGTIFYSTAPRWISLPIHKSTGDWCDHWKQCVWFIPGKGMSICKGEDVVLHAFHTETSISYKLKSQVSITEESWCELTAADFHLTLPPERIAIYGDGEWRFSMLTAIRNALQQGEQPLCLIADDSVFSAISVAHLSKTARVLTLFPGLGDQGARYLEIVADANGFSIDRVEVLQKKKACLTMDDTQQKVDLLIGEPYYYGNDGMLPWQNLRFWKERTMLDPVLSRDVLIMPCKGILKACAMSLPELWNSRCSLNKIEGFNHTVVNTTLGACGDLLAPKEGPCLPFFIWQCGEIKRLSEVFTVMEFDFSKPISPCQGIVQVEFTEAGICHGFALWIDWVMDSENSIVISTGPDHRYWKQGLKLLAKPVAIGIKESGRTDVCFSTIVEAAFNPCNGELNIQHTFS</sequence>
<proteinExistence type="predicted"/>
<evidence type="ECO:0000313" key="2">
    <source>
        <dbReference type="Proteomes" id="UP001164539"/>
    </source>
</evidence>
<organism evidence="1 2">
    <name type="scientific">Melia azedarach</name>
    <name type="common">Chinaberry tree</name>
    <dbReference type="NCBI Taxonomy" id="155640"/>
    <lineage>
        <taxon>Eukaryota</taxon>
        <taxon>Viridiplantae</taxon>
        <taxon>Streptophyta</taxon>
        <taxon>Embryophyta</taxon>
        <taxon>Tracheophyta</taxon>
        <taxon>Spermatophyta</taxon>
        <taxon>Magnoliopsida</taxon>
        <taxon>eudicotyledons</taxon>
        <taxon>Gunneridae</taxon>
        <taxon>Pentapetalae</taxon>
        <taxon>rosids</taxon>
        <taxon>malvids</taxon>
        <taxon>Sapindales</taxon>
        <taxon>Meliaceae</taxon>
        <taxon>Melia</taxon>
    </lineage>
</organism>
<gene>
    <name evidence="1" type="ORF">OWV82_014937</name>
</gene>
<comment type="caution">
    <text evidence="1">The sequence shown here is derived from an EMBL/GenBank/DDBJ whole genome shotgun (WGS) entry which is preliminary data.</text>
</comment>
<name>A0ACC1XN57_MELAZ</name>
<reference evidence="1 2" key="1">
    <citation type="journal article" date="2023" name="Science">
        <title>Complex scaffold remodeling in plant triterpene biosynthesis.</title>
        <authorList>
            <person name="De La Pena R."/>
            <person name="Hodgson H."/>
            <person name="Liu J.C."/>
            <person name="Stephenson M.J."/>
            <person name="Martin A.C."/>
            <person name="Owen C."/>
            <person name="Harkess A."/>
            <person name="Leebens-Mack J."/>
            <person name="Jimenez L.E."/>
            <person name="Osbourn A."/>
            <person name="Sattely E.S."/>
        </authorList>
    </citation>
    <scope>NUCLEOTIDE SEQUENCE [LARGE SCALE GENOMIC DNA]</scope>
    <source>
        <strain evidence="2">cv. JPN11</strain>
        <tissue evidence="1">Leaf</tissue>
    </source>
</reference>
<dbReference type="Proteomes" id="UP001164539">
    <property type="component" value="Chromosome 8"/>
</dbReference>
<evidence type="ECO:0000313" key="1">
    <source>
        <dbReference type="EMBL" id="KAJ4712753.1"/>
    </source>
</evidence>
<protein>
    <submittedName>
        <fullName evidence="1">Protein arginine N-methyltransferase</fullName>
    </submittedName>
</protein>
<dbReference type="EMBL" id="CM051401">
    <property type="protein sequence ID" value="KAJ4712753.1"/>
    <property type="molecule type" value="Genomic_DNA"/>
</dbReference>